<protein>
    <submittedName>
        <fullName evidence="2">SAM-dependent methyltransferase</fullName>
    </submittedName>
</protein>
<name>A0ABT5U0J9_9MICO</name>
<keyword evidence="2" id="KW-0489">Methyltransferase</keyword>
<dbReference type="Pfam" id="PF18096">
    <property type="entry name" value="Thump_like"/>
    <property type="match status" value="1"/>
</dbReference>
<dbReference type="GO" id="GO:0032259">
    <property type="term" value="P:methylation"/>
    <property type="evidence" value="ECO:0007669"/>
    <property type="project" value="UniProtKB-KW"/>
</dbReference>
<organism evidence="2 3">
    <name type="scientific">Georgenia halotolerans</name>
    <dbReference type="NCBI Taxonomy" id="3028317"/>
    <lineage>
        <taxon>Bacteria</taxon>
        <taxon>Bacillati</taxon>
        <taxon>Actinomycetota</taxon>
        <taxon>Actinomycetes</taxon>
        <taxon>Micrococcales</taxon>
        <taxon>Bogoriellaceae</taxon>
        <taxon>Georgenia</taxon>
    </lineage>
</organism>
<evidence type="ECO:0000313" key="2">
    <source>
        <dbReference type="EMBL" id="MDD9206636.1"/>
    </source>
</evidence>
<reference evidence="2" key="1">
    <citation type="submission" date="2023-02" db="EMBL/GenBank/DDBJ databases">
        <title>Georgenia sp.10Sc9-8, isolated from a soil sample collected from the Taklamakan desert.</title>
        <authorList>
            <person name="Liu S."/>
        </authorList>
    </citation>
    <scope>NUCLEOTIDE SEQUENCE</scope>
    <source>
        <strain evidence="2">10Sc9-8</strain>
    </source>
</reference>
<evidence type="ECO:0000259" key="1">
    <source>
        <dbReference type="Pfam" id="PF18096"/>
    </source>
</evidence>
<keyword evidence="2" id="KW-0808">Transferase</keyword>
<feature type="non-terminal residue" evidence="2">
    <location>
        <position position="1"/>
    </location>
</feature>
<dbReference type="EMBL" id="JARACI010000939">
    <property type="protein sequence ID" value="MDD9206636.1"/>
    <property type="molecule type" value="Genomic_DNA"/>
</dbReference>
<keyword evidence="3" id="KW-1185">Reference proteome</keyword>
<gene>
    <name evidence="2" type="ORF">PU560_09190</name>
</gene>
<dbReference type="Proteomes" id="UP001165561">
    <property type="component" value="Unassembled WGS sequence"/>
</dbReference>
<sequence>AVLRLRERAALGVKVAPGLPYTAVPRDAHAQWVSVDGAVVEAGLWFGAVAPEGPGRSALVIDREEPRTMTATPGTAPDSPAPAGAVRPLGAVLYEPDGAVIRAGLVAQLAEDLGAGLVSTDIAYLTADDAVSTPFATAYRVLDQLPFGLKRLRAYLRDQDVGSVTIKKRGTAVEPERLRRQLALDGSRATTLVLTRLAGRQSVLVVEPL</sequence>
<feature type="domain" description="THUMP-like" evidence="1">
    <location>
        <begin position="136"/>
        <end position="208"/>
    </location>
</feature>
<proteinExistence type="predicted"/>
<comment type="caution">
    <text evidence="2">The sequence shown here is derived from an EMBL/GenBank/DDBJ whole genome shotgun (WGS) entry which is preliminary data.</text>
</comment>
<dbReference type="GO" id="GO:0008168">
    <property type="term" value="F:methyltransferase activity"/>
    <property type="evidence" value="ECO:0007669"/>
    <property type="project" value="UniProtKB-KW"/>
</dbReference>
<accession>A0ABT5U0J9</accession>
<dbReference type="InterPro" id="IPR041497">
    <property type="entry name" value="Thump-like"/>
</dbReference>
<evidence type="ECO:0000313" key="3">
    <source>
        <dbReference type="Proteomes" id="UP001165561"/>
    </source>
</evidence>